<keyword evidence="2" id="KW-0862">Zinc</keyword>
<dbReference type="PROSITE" id="PS51747">
    <property type="entry name" value="CYT_DCMP_DEAMINASES_2"/>
    <property type="match status" value="1"/>
</dbReference>
<dbReference type="PANTHER" id="PTHR11079:SF185">
    <property type="entry name" value="CMP_DCMP-TYPE DEAMINASE DOMAIN-CONTAINING PROTEIN"/>
    <property type="match status" value="1"/>
</dbReference>
<proteinExistence type="predicted"/>
<dbReference type="Proteomes" id="UP000824890">
    <property type="component" value="Unassembled WGS sequence"/>
</dbReference>
<feature type="domain" description="CMP/dCMP-type deaminase" evidence="3">
    <location>
        <begin position="6"/>
        <end position="135"/>
    </location>
</feature>
<evidence type="ECO:0000256" key="1">
    <source>
        <dbReference type="ARBA" id="ARBA00022723"/>
    </source>
</evidence>
<evidence type="ECO:0000256" key="2">
    <source>
        <dbReference type="ARBA" id="ARBA00022833"/>
    </source>
</evidence>
<dbReference type="EMBL" id="JAGKQM010000017">
    <property type="protein sequence ID" value="KAH0868430.1"/>
    <property type="molecule type" value="Genomic_DNA"/>
</dbReference>
<organism evidence="4 5">
    <name type="scientific">Brassica napus</name>
    <name type="common">Rape</name>
    <dbReference type="NCBI Taxonomy" id="3708"/>
    <lineage>
        <taxon>Eukaryota</taxon>
        <taxon>Viridiplantae</taxon>
        <taxon>Streptophyta</taxon>
        <taxon>Embryophyta</taxon>
        <taxon>Tracheophyta</taxon>
        <taxon>Spermatophyta</taxon>
        <taxon>Magnoliopsida</taxon>
        <taxon>eudicotyledons</taxon>
        <taxon>Gunneridae</taxon>
        <taxon>Pentapetalae</taxon>
        <taxon>rosids</taxon>
        <taxon>malvids</taxon>
        <taxon>Brassicales</taxon>
        <taxon>Brassicaceae</taxon>
        <taxon>Brassiceae</taxon>
        <taxon>Brassica</taxon>
    </lineage>
</organism>
<dbReference type="Pfam" id="PF00383">
    <property type="entry name" value="dCMP_cyt_deam_1"/>
    <property type="match status" value="1"/>
</dbReference>
<reference evidence="4 5" key="1">
    <citation type="submission" date="2021-05" db="EMBL/GenBank/DDBJ databases">
        <title>Genome Assembly of Synthetic Allotetraploid Brassica napus Reveals Homoeologous Exchanges between Subgenomes.</title>
        <authorList>
            <person name="Davis J.T."/>
        </authorList>
    </citation>
    <scope>NUCLEOTIDE SEQUENCE [LARGE SCALE GENOMIC DNA]</scope>
    <source>
        <strain evidence="5">cv. Da-Ae</strain>
        <tissue evidence="4">Seedling</tissue>
    </source>
</reference>
<dbReference type="SUPFAM" id="SSF53927">
    <property type="entry name" value="Cytidine deaminase-like"/>
    <property type="match status" value="1"/>
</dbReference>
<evidence type="ECO:0000259" key="3">
    <source>
        <dbReference type="PROSITE" id="PS51747"/>
    </source>
</evidence>
<dbReference type="Gene3D" id="3.40.140.10">
    <property type="entry name" value="Cytidine Deaminase, domain 2"/>
    <property type="match status" value="1"/>
</dbReference>
<sequence length="176" mass="19852">MYRLDLQDGVFSAKLALEALEVPVGGNIVASGRNRTNETCNVIFIIFHLFLCMKATRHVEMEAIEELIGQWQKDRLSPSQVAEKFSKCVPYVTCEPCIMCASTLSFLGMKEVYYACGNDKFGGCGSVFEEAQRGKGYKCRGIMADEAVSLFKCFYERNPYILAPKPHRPVVQRERT</sequence>
<keyword evidence="1" id="KW-0479">Metal-binding</keyword>
<dbReference type="CDD" id="cd01285">
    <property type="entry name" value="nucleoside_deaminase"/>
    <property type="match status" value="1"/>
</dbReference>
<accession>A0ABQ7YJN1</accession>
<dbReference type="InterPro" id="IPR016193">
    <property type="entry name" value="Cytidine_deaminase-like"/>
</dbReference>
<dbReference type="PROSITE" id="PS00903">
    <property type="entry name" value="CYT_DCMP_DEAMINASES_1"/>
    <property type="match status" value="1"/>
</dbReference>
<protein>
    <recommendedName>
        <fullName evidence="3">CMP/dCMP-type deaminase domain-containing protein</fullName>
    </recommendedName>
</protein>
<keyword evidence="5" id="KW-1185">Reference proteome</keyword>
<dbReference type="InterPro" id="IPR016192">
    <property type="entry name" value="APOBEC/CMP_deaminase_Zn-bd"/>
</dbReference>
<comment type="caution">
    <text evidence="4">The sequence shown here is derived from an EMBL/GenBank/DDBJ whole genome shotgun (WGS) entry which is preliminary data.</text>
</comment>
<evidence type="ECO:0000313" key="5">
    <source>
        <dbReference type="Proteomes" id="UP000824890"/>
    </source>
</evidence>
<evidence type="ECO:0000313" key="4">
    <source>
        <dbReference type="EMBL" id="KAH0868430.1"/>
    </source>
</evidence>
<name>A0ABQ7YJN1_BRANA</name>
<dbReference type="PANTHER" id="PTHR11079">
    <property type="entry name" value="CYTOSINE DEAMINASE FAMILY MEMBER"/>
    <property type="match status" value="1"/>
</dbReference>
<gene>
    <name evidence="4" type="ORF">HID58_075452</name>
</gene>
<dbReference type="InterPro" id="IPR002125">
    <property type="entry name" value="CMP_dCMP_dom"/>
</dbReference>